<evidence type="ECO:0000313" key="6">
    <source>
        <dbReference type="EMBL" id="CDW71643.1"/>
    </source>
</evidence>
<accession>A0A077ZP04</accession>
<feature type="domain" description="RRM" evidence="5">
    <location>
        <begin position="306"/>
        <end position="402"/>
    </location>
</feature>
<feature type="compositionally biased region" description="Low complexity" evidence="4">
    <location>
        <begin position="82"/>
        <end position="112"/>
    </location>
</feature>
<dbReference type="Gene3D" id="3.30.70.330">
    <property type="match status" value="2"/>
</dbReference>
<name>A0A077ZP04_STYLE</name>
<dbReference type="InterPro" id="IPR052462">
    <property type="entry name" value="SLIRP/GR-RBP-like"/>
</dbReference>
<dbReference type="AlphaFoldDB" id="A0A077ZP04"/>
<feature type="region of interest" description="Disordered" evidence="4">
    <location>
        <begin position="398"/>
        <end position="446"/>
    </location>
</feature>
<dbReference type="SMART" id="SM00360">
    <property type="entry name" value="RRM"/>
    <property type="match status" value="2"/>
</dbReference>
<evidence type="ECO:0000313" key="7">
    <source>
        <dbReference type="Proteomes" id="UP000039865"/>
    </source>
</evidence>
<feature type="compositionally biased region" description="Basic and acidic residues" evidence="4">
    <location>
        <begin position="604"/>
        <end position="625"/>
    </location>
</feature>
<dbReference type="Pfam" id="PF00076">
    <property type="entry name" value="RRM_1"/>
    <property type="match status" value="2"/>
</dbReference>
<feature type="region of interest" description="Disordered" evidence="4">
    <location>
        <begin position="82"/>
        <end position="160"/>
    </location>
</feature>
<sequence>MNTLSNQQQSNQQQPFSLEALLQLAGSNIQQQPQLSQQQQQQHAQLGLQGGMGSLNGGVPPGNISGGYPDNLALIAQIMQNQGGQQLQPSPQLQPGVQHQQNLSNQQQPNQQLRGSMPGGGPQPQNQASQQQLVSVVNGGGGGSSNFQDQQPQQNQQQSQYQADLLQNLVRQQAAQQQQQQILQQDQQISSLNNQFIAAPNLQNFPQNLQGYQNQNQIQPGQALQQQSQQQQSLAGIVGLLQLAQSNQQPSAAPQIQQLLGALSQFSNLIALSQIANQLGGGNVNPQTTSSGGLTQPQQPEEEYYSKYFIGGISYSAKGKLLTITVQSNKESDIEKYFKQYGQVVDVAIMRDKNTGKSRGFAFVTFKEYKREAVRELTSRLLKPPTPHMIQNRMIEVREGDGSKPPDSFLDKQQAAAAQREKDRQKGRRDDRDHRNNDRDRDRERIDMRRKHRELERLETQGVKDKIFVGGLDYQLTDQLFREHFSQYGEVKDAQIVREQNTGASKGFGFITYFDDRIAKKLITEVQVSVMNGRKVDIRTAEPKLSEKIAIINKAVQEDPESRRGGNRMNRDNRRHSRDRRNDNQRGNDRNRQRSRSRSQRGGNFHDKNRKDQYQQHNNDRDRSQKGGSSGSYNDRNSSNMMDKDGNSTQVENSNSQNEQDYVTRQVNERDSN</sequence>
<dbReference type="GO" id="GO:1990904">
    <property type="term" value="C:ribonucleoprotein complex"/>
    <property type="evidence" value="ECO:0007669"/>
    <property type="project" value="UniProtKB-KW"/>
</dbReference>
<feature type="compositionally biased region" description="Basic and acidic residues" evidence="4">
    <location>
        <begin position="580"/>
        <end position="592"/>
    </location>
</feature>
<keyword evidence="3" id="KW-0175">Coiled coil</keyword>
<evidence type="ECO:0000256" key="2">
    <source>
        <dbReference type="PROSITE-ProRule" id="PRU00176"/>
    </source>
</evidence>
<dbReference type="InParanoid" id="A0A077ZP04"/>
<feature type="domain" description="RRM" evidence="5">
    <location>
        <begin position="465"/>
        <end position="543"/>
    </location>
</feature>
<feature type="compositionally biased region" description="Low complexity" evidence="4">
    <location>
        <begin position="145"/>
        <end position="160"/>
    </location>
</feature>
<evidence type="ECO:0000256" key="1">
    <source>
        <dbReference type="ARBA" id="ARBA00022884"/>
    </source>
</evidence>
<dbReference type="GO" id="GO:0003723">
    <property type="term" value="F:RNA binding"/>
    <property type="evidence" value="ECO:0007669"/>
    <property type="project" value="UniProtKB-UniRule"/>
</dbReference>
<keyword evidence="1 2" id="KW-0694">RNA-binding</keyword>
<evidence type="ECO:0000256" key="4">
    <source>
        <dbReference type="SAM" id="MobiDB-lite"/>
    </source>
</evidence>
<feature type="region of interest" description="Disordered" evidence="4">
    <location>
        <begin position="556"/>
        <end position="673"/>
    </location>
</feature>
<gene>
    <name evidence="6" type="primary">Contig14213.g15145</name>
    <name evidence="6" type="ORF">STYLEM_590</name>
</gene>
<organism evidence="6 7">
    <name type="scientific">Stylonychia lemnae</name>
    <name type="common">Ciliate</name>
    <dbReference type="NCBI Taxonomy" id="5949"/>
    <lineage>
        <taxon>Eukaryota</taxon>
        <taxon>Sar</taxon>
        <taxon>Alveolata</taxon>
        <taxon>Ciliophora</taxon>
        <taxon>Intramacronucleata</taxon>
        <taxon>Spirotrichea</taxon>
        <taxon>Stichotrichia</taxon>
        <taxon>Sporadotrichida</taxon>
        <taxon>Oxytrichidae</taxon>
        <taxon>Stylonychinae</taxon>
        <taxon>Stylonychia</taxon>
    </lineage>
</organism>
<dbReference type="PROSITE" id="PS50102">
    <property type="entry name" value="RRM"/>
    <property type="match status" value="2"/>
</dbReference>
<feature type="region of interest" description="Disordered" evidence="4">
    <location>
        <begin position="32"/>
        <end position="66"/>
    </location>
</feature>
<evidence type="ECO:0000256" key="3">
    <source>
        <dbReference type="SAM" id="Coils"/>
    </source>
</evidence>
<dbReference type="PANTHER" id="PTHR48027">
    <property type="entry name" value="HETEROGENEOUS NUCLEAR RIBONUCLEOPROTEIN 87F-RELATED"/>
    <property type="match status" value="1"/>
</dbReference>
<dbReference type="OMA" id="PAECHVQ"/>
<feature type="coiled-coil region" evidence="3">
    <location>
        <begin position="166"/>
        <end position="195"/>
    </location>
</feature>
<feature type="compositionally biased region" description="Gly residues" evidence="4">
    <location>
        <begin position="48"/>
        <end position="60"/>
    </location>
</feature>
<feature type="compositionally biased region" description="Basic and acidic residues" evidence="4">
    <location>
        <begin position="419"/>
        <end position="446"/>
    </location>
</feature>
<dbReference type="InterPro" id="IPR035979">
    <property type="entry name" value="RBD_domain_sf"/>
</dbReference>
<keyword evidence="6" id="KW-0687">Ribonucleoprotein</keyword>
<feature type="compositionally biased region" description="Polar residues" evidence="4">
    <location>
        <begin position="631"/>
        <end position="666"/>
    </location>
</feature>
<feature type="compositionally biased region" description="Low complexity" evidence="4">
    <location>
        <begin position="32"/>
        <end position="47"/>
    </location>
</feature>
<dbReference type="InterPro" id="IPR000504">
    <property type="entry name" value="RRM_dom"/>
</dbReference>
<dbReference type="SUPFAM" id="SSF54928">
    <property type="entry name" value="RNA-binding domain, RBD"/>
    <property type="match status" value="2"/>
</dbReference>
<evidence type="ECO:0000259" key="5">
    <source>
        <dbReference type="PROSITE" id="PS50102"/>
    </source>
</evidence>
<keyword evidence="7" id="KW-1185">Reference proteome</keyword>
<dbReference type="InterPro" id="IPR012677">
    <property type="entry name" value="Nucleotide-bd_a/b_plait_sf"/>
</dbReference>
<feature type="compositionally biased region" description="Basic and acidic residues" evidence="4">
    <location>
        <begin position="556"/>
        <end position="572"/>
    </location>
</feature>
<protein>
    <submittedName>
        <fullName evidence="6">Heterogeneous nuclear ribonucleoprotein</fullName>
    </submittedName>
</protein>
<feature type="compositionally biased region" description="Low complexity" evidence="4">
    <location>
        <begin position="123"/>
        <end position="137"/>
    </location>
</feature>
<dbReference type="EMBL" id="CCKQ01000563">
    <property type="protein sequence ID" value="CDW71643.1"/>
    <property type="molecule type" value="Genomic_DNA"/>
</dbReference>
<dbReference type="Proteomes" id="UP000039865">
    <property type="component" value="Unassembled WGS sequence"/>
</dbReference>
<dbReference type="OrthoDB" id="2573941at2759"/>
<proteinExistence type="predicted"/>
<reference evidence="6 7" key="1">
    <citation type="submission" date="2014-06" db="EMBL/GenBank/DDBJ databases">
        <authorList>
            <person name="Swart Estienne"/>
        </authorList>
    </citation>
    <scope>NUCLEOTIDE SEQUENCE [LARGE SCALE GENOMIC DNA]</scope>
    <source>
        <strain evidence="6 7">130c</strain>
    </source>
</reference>